<gene>
    <name evidence="1" type="ORF">RPERSI_LOCUS32391</name>
</gene>
<reference evidence="1" key="1">
    <citation type="submission" date="2021-06" db="EMBL/GenBank/DDBJ databases">
        <authorList>
            <person name="Kallberg Y."/>
            <person name="Tangrot J."/>
            <person name="Rosling A."/>
        </authorList>
    </citation>
    <scope>NUCLEOTIDE SEQUENCE</scope>
    <source>
        <strain evidence="1">MA461A</strain>
    </source>
</reference>
<feature type="non-terminal residue" evidence="1">
    <location>
        <position position="90"/>
    </location>
</feature>
<evidence type="ECO:0000313" key="2">
    <source>
        <dbReference type="Proteomes" id="UP000789920"/>
    </source>
</evidence>
<dbReference type="Proteomes" id="UP000789920">
    <property type="component" value="Unassembled WGS sequence"/>
</dbReference>
<feature type="non-terminal residue" evidence="1">
    <location>
        <position position="1"/>
    </location>
</feature>
<name>A0ACA9SMQ0_9GLOM</name>
<comment type="caution">
    <text evidence="1">The sequence shown here is derived from an EMBL/GenBank/DDBJ whole genome shotgun (WGS) entry which is preliminary data.</text>
</comment>
<dbReference type="EMBL" id="CAJVQC010134835">
    <property type="protein sequence ID" value="CAG8842594.1"/>
    <property type="molecule type" value="Genomic_DNA"/>
</dbReference>
<keyword evidence="2" id="KW-1185">Reference proteome</keyword>
<accession>A0ACA9SMQ0</accession>
<proteinExistence type="predicted"/>
<sequence>KVADRDNINILNVDKSKEKDVMVSLVEKDKIKDETMLLIEASLDVVMKMNKLIKGLVETLRKWKKLNSAEEFIVNNDSGEAADVRANKPE</sequence>
<organism evidence="1 2">
    <name type="scientific">Racocetra persica</name>
    <dbReference type="NCBI Taxonomy" id="160502"/>
    <lineage>
        <taxon>Eukaryota</taxon>
        <taxon>Fungi</taxon>
        <taxon>Fungi incertae sedis</taxon>
        <taxon>Mucoromycota</taxon>
        <taxon>Glomeromycotina</taxon>
        <taxon>Glomeromycetes</taxon>
        <taxon>Diversisporales</taxon>
        <taxon>Gigasporaceae</taxon>
        <taxon>Racocetra</taxon>
    </lineage>
</organism>
<evidence type="ECO:0000313" key="1">
    <source>
        <dbReference type="EMBL" id="CAG8842594.1"/>
    </source>
</evidence>
<protein>
    <submittedName>
        <fullName evidence="1">10593_t:CDS:1</fullName>
    </submittedName>
</protein>